<evidence type="ECO:0008006" key="8">
    <source>
        <dbReference type="Google" id="ProtNLM"/>
    </source>
</evidence>
<reference evidence="6 7" key="1">
    <citation type="submission" date="2016-06" db="EMBL/GenBank/DDBJ databases">
        <title>Complete genome sequences of Bordetella bronchialis and Bordetella flabilis.</title>
        <authorList>
            <person name="LiPuma J.J."/>
            <person name="Spilker T."/>
        </authorList>
    </citation>
    <scope>NUCLEOTIDE SEQUENCE [LARGE SCALE GENOMIC DNA]</scope>
    <source>
        <strain evidence="6 7">AU3182</strain>
    </source>
</reference>
<evidence type="ECO:0000259" key="5">
    <source>
        <dbReference type="Pfam" id="PF02776"/>
    </source>
</evidence>
<dbReference type="PANTHER" id="PTHR18968">
    <property type="entry name" value="THIAMINE PYROPHOSPHATE ENZYMES"/>
    <property type="match status" value="1"/>
</dbReference>
<evidence type="ECO:0000313" key="7">
    <source>
        <dbReference type="Proteomes" id="UP000091897"/>
    </source>
</evidence>
<evidence type="ECO:0000256" key="2">
    <source>
        <dbReference type="ARBA" id="ARBA00007812"/>
    </source>
</evidence>
<accession>A0ABM6CZL3</accession>
<sequence>MEAMDTAAVSSDHSVPAADGGAESVAEAFLLLLRRRGIDFLYVGAGTDTAPIVEAYARAGGDTGRYPRPIVCTHENLAMGMAHGYYMVTGRPQAVMLHVTVGTANALCGVMNAARGQTPMLFAAGRTPLFEQGRPGARDIEIHWGQELYDQAGMVRELVKWEYELRDGIQLDDVVDRALLVSMTEPRGPVYLTLPREVLAAPAARLAPRAAPAIPAPPAPDAGAVDRLARALAQAREPVIVCTASGADARTVGALAALCDRYAIGIGEARPRYVNAPSGHPLHVGYERAPIFEWADALLFLEADVPWIPGKAAPAESAFVAHAGTDPVFARYPMRGHRSDLGITTTAHALIEALGPALQACGAEATAPARRQRLAARAAAISGDRERRMARDHEQGGAITKAFLSRCIDAVRPADAIVVNEYSAVRECFSFTGPGGYFLHPDASGLGWGYPAALGAKQAMPGRTVIAVMGDGAYLFANPAVCHHASAMHGLPVVAIVFNNGGWEAVHKSTVGVYPSSHAAGYARTDAAGMAPLCSLAPMPDFERYAEASGGVGLRVAERGALQETLRRAIAIARDEGRQVLVNVVGRG</sequence>
<dbReference type="Gene3D" id="3.40.50.970">
    <property type="match status" value="2"/>
</dbReference>
<dbReference type="EMBL" id="CP016170">
    <property type="protein sequence ID" value="ANN69656.1"/>
    <property type="molecule type" value="Genomic_DNA"/>
</dbReference>
<evidence type="ECO:0000256" key="1">
    <source>
        <dbReference type="ARBA" id="ARBA00001964"/>
    </source>
</evidence>
<dbReference type="SUPFAM" id="SSF52518">
    <property type="entry name" value="Thiamin diphosphate-binding fold (THDP-binding)"/>
    <property type="match status" value="2"/>
</dbReference>
<keyword evidence="7" id="KW-1185">Reference proteome</keyword>
<evidence type="ECO:0000259" key="4">
    <source>
        <dbReference type="Pfam" id="PF02775"/>
    </source>
</evidence>
<organism evidence="6 7">
    <name type="scientific">Bordetella bronchialis</name>
    <dbReference type="NCBI Taxonomy" id="463025"/>
    <lineage>
        <taxon>Bacteria</taxon>
        <taxon>Pseudomonadati</taxon>
        <taxon>Pseudomonadota</taxon>
        <taxon>Betaproteobacteria</taxon>
        <taxon>Burkholderiales</taxon>
        <taxon>Alcaligenaceae</taxon>
        <taxon>Bordetella</taxon>
    </lineage>
</organism>
<keyword evidence="3" id="KW-0786">Thiamine pyrophosphate</keyword>
<dbReference type="Pfam" id="PF02776">
    <property type="entry name" value="TPP_enzyme_N"/>
    <property type="match status" value="1"/>
</dbReference>
<dbReference type="InterPro" id="IPR029061">
    <property type="entry name" value="THDP-binding"/>
</dbReference>
<dbReference type="Proteomes" id="UP000091897">
    <property type="component" value="Chromosome"/>
</dbReference>
<gene>
    <name evidence="6" type="ORF">BAU06_13960</name>
</gene>
<feature type="domain" description="Thiamine pyrophosphate enzyme N-terminal TPP-binding" evidence="5">
    <location>
        <begin position="25"/>
        <end position="152"/>
    </location>
</feature>
<dbReference type="SUPFAM" id="SSF52467">
    <property type="entry name" value="DHS-like NAD/FAD-binding domain"/>
    <property type="match status" value="1"/>
</dbReference>
<dbReference type="InterPro" id="IPR029035">
    <property type="entry name" value="DHS-like_NAD/FAD-binding_dom"/>
</dbReference>
<dbReference type="InterPro" id="IPR045229">
    <property type="entry name" value="TPP_enz"/>
</dbReference>
<name>A0ABM6CZL3_9BORD</name>
<dbReference type="CDD" id="cd07035">
    <property type="entry name" value="TPP_PYR_POX_like"/>
    <property type="match status" value="1"/>
</dbReference>
<dbReference type="InterPro" id="IPR012001">
    <property type="entry name" value="Thiamin_PyroP_enz_TPP-bd_dom"/>
</dbReference>
<evidence type="ECO:0000256" key="3">
    <source>
        <dbReference type="ARBA" id="ARBA00023052"/>
    </source>
</evidence>
<dbReference type="Pfam" id="PF02775">
    <property type="entry name" value="TPP_enzyme_C"/>
    <property type="match status" value="1"/>
</dbReference>
<feature type="domain" description="Thiamine pyrophosphate enzyme TPP-binding" evidence="4">
    <location>
        <begin position="426"/>
        <end position="583"/>
    </location>
</feature>
<dbReference type="CDD" id="cd02002">
    <property type="entry name" value="TPP_BFDC"/>
    <property type="match status" value="1"/>
</dbReference>
<dbReference type="Gene3D" id="3.40.50.1220">
    <property type="entry name" value="TPP-binding domain"/>
    <property type="match status" value="1"/>
</dbReference>
<proteinExistence type="inferred from homology"/>
<comment type="cofactor">
    <cofactor evidence="1">
        <name>thiamine diphosphate</name>
        <dbReference type="ChEBI" id="CHEBI:58937"/>
    </cofactor>
</comment>
<dbReference type="InterPro" id="IPR011766">
    <property type="entry name" value="TPP_enzyme_TPP-bd"/>
</dbReference>
<dbReference type="PROSITE" id="PS00187">
    <property type="entry name" value="TPP_ENZYMES"/>
    <property type="match status" value="1"/>
</dbReference>
<comment type="similarity">
    <text evidence="2">Belongs to the TPP enzyme family.</text>
</comment>
<dbReference type="PANTHER" id="PTHR18968:SF13">
    <property type="entry name" value="ACETOLACTATE SYNTHASE CATALYTIC SUBUNIT, MITOCHONDRIAL"/>
    <property type="match status" value="1"/>
</dbReference>
<dbReference type="InterPro" id="IPR000399">
    <property type="entry name" value="TPP-bd_CS"/>
</dbReference>
<dbReference type="NCBIfam" id="NF006203">
    <property type="entry name" value="PRK08327.1"/>
    <property type="match status" value="1"/>
</dbReference>
<protein>
    <recommendedName>
        <fullName evidence="8">Acetolactate synthase</fullName>
    </recommendedName>
</protein>
<evidence type="ECO:0000313" key="6">
    <source>
        <dbReference type="EMBL" id="ANN69656.1"/>
    </source>
</evidence>